<dbReference type="EMBL" id="CABITT030000008">
    <property type="protein sequence ID" value="VVB12885.1"/>
    <property type="molecule type" value="Genomic_DNA"/>
</dbReference>
<dbReference type="Proteomes" id="UP000489600">
    <property type="component" value="Unassembled WGS sequence"/>
</dbReference>
<comment type="caution">
    <text evidence="1">The sequence shown here is derived from an EMBL/GenBank/DDBJ whole genome shotgun (WGS) entry which is preliminary data.</text>
</comment>
<dbReference type="InterPro" id="IPR007750">
    <property type="entry name" value="DUF674"/>
</dbReference>
<accession>A0A565CGX1</accession>
<evidence type="ECO:0008006" key="3">
    <source>
        <dbReference type="Google" id="ProtNLM"/>
    </source>
</evidence>
<organism evidence="1 2">
    <name type="scientific">Arabis nemorensis</name>
    <dbReference type="NCBI Taxonomy" id="586526"/>
    <lineage>
        <taxon>Eukaryota</taxon>
        <taxon>Viridiplantae</taxon>
        <taxon>Streptophyta</taxon>
        <taxon>Embryophyta</taxon>
        <taxon>Tracheophyta</taxon>
        <taxon>Spermatophyta</taxon>
        <taxon>Magnoliopsida</taxon>
        <taxon>eudicotyledons</taxon>
        <taxon>Gunneridae</taxon>
        <taxon>Pentapetalae</taxon>
        <taxon>rosids</taxon>
        <taxon>malvids</taxon>
        <taxon>Brassicales</taxon>
        <taxon>Brassicaceae</taxon>
        <taxon>Arabideae</taxon>
        <taxon>Arabis</taxon>
    </lineage>
</organism>
<proteinExistence type="predicted"/>
<dbReference type="PANTHER" id="PTHR33103:SF19">
    <property type="entry name" value="OS09G0544700 PROTEIN"/>
    <property type="match status" value="1"/>
</dbReference>
<gene>
    <name evidence="1" type="ORF">ANE_LOCUS23329</name>
</gene>
<reference evidence="1" key="1">
    <citation type="submission" date="2019-07" db="EMBL/GenBank/DDBJ databases">
        <authorList>
            <person name="Dittberner H."/>
        </authorList>
    </citation>
    <scope>NUCLEOTIDE SEQUENCE [LARGE SCALE GENOMIC DNA]</scope>
</reference>
<protein>
    <recommendedName>
        <fullName evidence="3">DUF674 family protein</fullName>
    </recommendedName>
</protein>
<keyword evidence="2" id="KW-1185">Reference proteome</keyword>
<dbReference type="AlphaFoldDB" id="A0A565CGX1"/>
<dbReference type="OrthoDB" id="1277335at2759"/>
<evidence type="ECO:0000313" key="2">
    <source>
        <dbReference type="Proteomes" id="UP000489600"/>
    </source>
</evidence>
<name>A0A565CGX1_9BRAS</name>
<dbReference type="Pfam" id="PF05056">
    <property type="entry name" value="DUF674"/>
    <property type="match status" value="1"/>
</dbReference>
<dbReference type="PANTHER" id="PTHR33103">
    <property type="entry name" value="OS01G0153900 PROTEIN"/>
    <property type="match status" value="1"/>
</dbReference>
<sequence length="388" mass="43918">MAKSSKEPKISLRLIIDEEKNKVILAEAGKNFVELLYSFLTLPMGTKVRLLEKHQRCRMSSNFSTSLCDCGKLMKDEMSFLEGEKFVGGIENDFDGVLIRERSSFIITVDSTSSLLKTLQDLGCCDVSKLSERVLDISLKEVLTFLQYVFSSNAPLTDTFLKNQKLRNIYRRFSPSLEKNKDEAEPDKVITFDAIVRKQDMKIMFVECGEDFVNLLFTFLAIPLDSTWEISNSSNNITLGCVGNLCKSFKDLSGNDNIKCLLPYYYGFPDQLLDMAATKPRAYVTYTHSKKLSYFESFSLTAKRTSTSERMTVVDPKSDCGSKNSIGFVKRDTKFIVSDDLTVTPKNSSSTFSVLKKLQIHTKDLEVQVISISKAEEFDCMESTKGRR</sequence>
<evidence type="ECO:0000313" key="1">
    <source>
        <dbReference type="EMBL" id="VVB12885.1"/>
    </source>
</evidence>